<name>A0A814D5N5_9BILA</name>
<organism evidence="1 3">
    <name type="scientific">Didymodactylos carnosus</name>
    <dbReference type="NCBI Taxonomy" id="1234261"/>
    <lineage>
        <taxon>Eukaryota</taxon>
        <taxon>Metazoa</taxon>
        <taxon>Spiralia</taxon>
        <taxon>Gnathifera</taxon>
        <taxon>Rotifera</taxon>
        <taxon>Eurotatoria</taxon>
        <taxon>Bdelloidea</taxon>
        <taxon>Philodinida</taxon>
        <taxon>Philodinidae</taxon>
        <taxon>Didymodactylos</taxon>
    </lineage>
</organism>
<reference evidence="1" key="1">
    <citation type="submission" date="2021-02" db="EMBL/GenBank/DDBJ databases">
        <authorList>
            <person name="Nowell W R."/>
        </authorList>
    </citation>
    <scope>NUCLEOTIDE SEQUENCE</scope>
</reference>
<proteinExistence type="predicted"/>
<gene>
    <name evidence="1" type="ORF">GPM918_LOCUS11175</name>
    <name evidence="2" type="ORF">SRO942_LOCUS11174</name>
</gene>
<protein>
    <submittedName>
        <fullName evidence="1">Uncharacterized protein</fullName>
    </submittedName>
</protein>
<dbReference type="EMBL" id="CAJNOQ010002288">
    <property type="protein sequence ID" value="CAF0949806.1"/>
    <property type="molecule type" value="Genomic_DNA"/>
</dbReference>
<dbReference type="Proteomes" id="UP000663829">
    <property type="component" value="Unassembled WGS sequence"/>
</dbReference>
<dbReference type="AlphaFoldDB" id="A0A814D5N5"/>
<dbReference type="Proteomes" id="UP000681722">
    <property type="component" value="Unassembled WGS sequence"/>
</dbReference>
<evidence type="ECO:0000313" key="3">
    <source>
        <dbReference type="Proteomes" id="UP000663829"/>
    </source>
</evidence>
<dbReference type="OrthoDB" id="7477923at2759"/>
<comment type="caution">
    <text evidence="1">The sequence shown here is derived from an EMBL/GenBank/DDBJ whole genome shotgun (WGS) entry which is preliminary data.</text>
</comment>
<evidence type="ECO:0000313" key="1">
    <source>
        <dbReference type="EMBL" id="CAF0949806.1"/>
    </source>
</evidence>
<sequence>MHKQIRGICLMSADIRDIVTDVVAVSRIKNAAQANPTSLIRIDLSNATAGNDLLKKQKFIVTPFAYSVIEYIPPVKIIRCFKRLQLGYYANECNNQIKRGRCSGSHGLDKCTNTTLNCSNCEDAHKLTYPGCKARLH</sequence>
<keyword evidence="3" id="KW-1185">Reference proteome</keyword>
<evidence type="ECO:0000313" key="2">
    <source>
        <dbReference type="EMBL" id="CAF3725538.1"/>
    </source>
</evidence>
<dbReference type="EMBL" id="CAJOBC010002287">
    <property type="protein sequence ID" value="CAF3725538.1"/>
    <property type="molecule type" value="Genomic_DNA"/>
</dbReference>
<accession>A0A814D5N5</accession>